<gene>
    <name evidence="1" type="ORF">FMOSSE_LOCUS15871</name>
</gene>
<protein>
    <submittedName>
        <fullName evidence="1">558_t:CDS:1</fullName>
    </submittedName>
</protein>
<name>A0A9N9IH92_FUNMO</name>
<evidence type="ECO:0000313" key="2">
    <source>
        <dbReference type="Proteomes" id="UP000789375"/>
    </source>
</evidence>
<dbReference type="Proteomes" id="UP000789375">
    <property type="component" value="Unassembled WGS sequence"/>
</dbReference>
<feature type="non-terminal residue" evidence="1">
    <location>
        <position position="69"/>
    </location>
</feature>
<accession>A0A9N9IH92</accession>
<dbReference type="AlphaFoldDB" id="A0A9N9IH92"/>
<sequence length="69" mass="7887">YKEVRKLNLMSTISANKLLRWMGKSRERLHPSLSQYKGCRQKSKSSACTVPSLCQLNDNCNPSIIECIE</sequence>
<dbReference type="EMBL" id="CAJVPP010018501">
    <property type="protein sequence ID" value="CAG8735652.1"/>
    <property type="molecule type" value="Genomic_DNA"/>
</dbReference>
<comment type="caution">
    <text evidence="1">The sequence shown here is derived from an EMBL/GenBank/DDBJ whole genome shotgun (WGS) entry which is preliminary data.</text>
</comment>
<proteinExistence type="predicted"/>
<evidence type="ECO:0000313" key="1">
    <source>
        <dbReference type="EMBL" id="CAG8735652.1"/>
    </source>
</evidence>
<keyword evidence="2" id="KW-1185">Reference proteome</keyword>
<organism evidence="1 2">
    <name type="scientific">Funneliformis mosseae</name>
    <name type="common">Endomycorrhizal fungus</name>
    <name type="synonym">Glomus mosseae</name>
    <dbReference type="NCBI Taxonomy" id="27381"/>
    <lineage>
        <taxon>Eukaryota</taxon>
        <taxon>Fungi</taxon>
        <taxon>Fungi incertae sedis</taxon>
        <taxon>Mucoromycota</taxon>
        <taxon>Glomeromycotina</taxon>
        <taxon>Glomeromycetes</taxon>
        <taxon>Glomerales</taxon>
        <taxon>Glomeraceae</taxon>
        <taxon>Funneliformis</taxon>
    </lineage>
</organism>
<reference evidence="1" key="1">
    <citation type="submission" date="2021-06" db="EMBL/GenBank/DDBJ databases">
        <authorList>
            <person name="Kallberg Y."/>
            <person name="Tangrot J."/>
            <person name="Rosling A."/>
        </authorList>
    </citation>
    <scope>NUCLEOTIDE SEQUENCE</scope>
    <source>
        <strain evidence="1">87-6 pot B 2015</strain>
    </source>
</reference>